<evidence type="ECO:0000313" key="3">
    <source>
        <dbReference type="Proteomes" id="UP000762676"/>
    </source>
</evidence>
<keyword evidence="3" id="KW-1185">Reference proteome</keyword>
<feature type="chain" id="PRO_5043685766" description="Snake toxin/toxin-like domain-containing protein" evidence="1">
    <location>
        <begin position="18"/>
        <end position="97"/>
    </location>
</feature>
<gene>
    <name evidence="2" type="ORF">ElyMa_000998200</name>
</gene>
<protein>
    <recommendedName>
        <fullName evidence="4">Snake toxin/toxin-like domain-containing protein</fullName>
    </recommendedName>
</protein>
<sequence>MKIAFVLLAVCVAYAASAPRDKRALLVNFAEEAGKILICEGKKTEEDCMKCCHETTWLISAEESACTVACNILPNAASWSTTYPPANLLNPDAANGN</sequence>
<proteinExistence type="predicted"/>
<accession>A0AAV4HII7</accession>
<reference evidence="2 3" key="1">
    <citation type="journal article" date="2021" name="Elife">
        <title>Chloroplast acquisition without the gene transfer in kleptoplastic sea slugs, Plakobranchus ocellatus.</title>
        <authorList>
            <person name="Maeda T."/>
            <person name="Takahashi S."/>
            <person name="Yoshida T."/>
            <person name="Shimamura S."/>
            <person name="Takaki Y."/>
            <person name="Nagai Y."/>
            <person name="Toyoda A."/>
            <person name="Suzuki Y."/>
            <person name="Arimoto A."/>
            <person name="Ishii H."/>
            <person name="Satoh N."/>
            <person name="Nishiyama T."/>
            <person name="Hasebe M."/>
            <person name="Maruyama T."/>
            <person name="Minagawa J."/>
            <person name="Obokata J."/>
            <person name="Shigenobu S."/>
        </authorList>
    </citation>
    <scope>NUCLEOTIDE SEQUENCE [LARGE SCALE GENOMIC DNA]</scope>
</reference>
<dbReference type="AlphaFoldDB" id="A0AAV4HII7"/>
<comment type="caution">
    <text evidence="2">The sequence shown here is derived from an EMBL/GenBank/DDBJ whole genome shotgun (WGS) entry which is preliminary data.</text>
</comment>
<evidence type="ECO:0000313" key="2">
    <source>
        <dbReference type="EMBL" id="GFR97661.1"/>
    </source>
</evidence>
<evidence type="ECO:0000256" key="1">
    <source>
        <dbReference type="SAM" id="SignalP"/>
    </source>
</evidence>
<dbReference type="EMBL" id="BMAT01002039">
    <property type="protein sequence ID" value="GFR97661.1"/>
    <property type="molecule type" value="Genomic_DNA"/>
</dbReference>
<dbReference type="Proteomes" id="UP000762676">
    <property type="component" value="Unassembled WGS sequence"/>
</dbReference>
<keyword evidence="1" id="KW-0732">Signal</keyword>
<name>A0AAV4HII7_9GAST</name>
<feature type="signal peptide" evidence="1">
    <location>
        <begin position="1"/>
        <end position="17"/>
    </location>
</feature>
<organism evidence="2 3">
    <name type="scientific">Elysia marginata</name>
    <dbReference type="NCBI Taxonomy" id="1093978"/>
    <lineage>
        <taxon>Eukaryota</taxon>
        <taxon>Metazoa</taxon>
        <taxon>Spiralia</taxon>
        <taxon>Lophotrochozoa</taxon>
        <taxon>Mollusca</taxon>
        <taxon>Gastropoda</taxon>
        <taxon>Heterobranchia</taxon>
        <taxon>Euthyneura</taxon>
        <taxon>Panpulmonata</taxon>
        <taxon>Sacoglossa</taxon>
        <taxon>Placobranchoidea</taxon>
        <taxon>Plakobranchidae</taxon>
        <taxon>Elysia</taxon>
    </lineage>
</organism>
<evidence type="ECO:0008006" key="4">
    <source>
        <dbReference type="Google" id="ProtNLM"/>
    </source>
</evidence>